<gene>
    <name evidence="1" type="ORF">IF1G_10085</name>
</gene>
<dbReference type="Proteomes" id="UP000315783">
    <property type="component" value="Unassembled WGS sequence"/>
</dbReference>
<proteinExistence type="predicted"/>
<organism evidence="1 2">
    <name type="scientific">Cordyceps javanica</name>
    <dbReference type="NCBI Taxonomy" id="43265"/>
    <lineage>
        <taxon>Eukaryota</taxon>
        <taxon>Fungi</taxon>
        <taxon>Dikarya</taxon>
        <taxon>Ascomycota</taxon>
        <taxon>Pezizomycotina</taxon>
        <taxon>Sordariomycetes</taxon>
        <taxon>Hypocreomycetidae</taxon>
        <taxon>Hypocreales</taxon>
        <taxon>Cordycipitaceae</taxon>
        <taxon>Cordyceps</taxon>
    </lineage>
</organism>
<name>A0A545UP13_9HYPO</name>
<reference evidence="1 2" key="1">
    <citation type="journal article" date="2019" name="Appl. Microbiol. Biotechnol.">
        <title>Genome sequence of Isaria javanica and comparative genome analysis insights into family S53 peptidase evolution in fungal entomopathogens.</title>
        <authorList>
            <person name="Lin R."/>
            <person name="Zhang X."/>
            <person name="Xin B."/>
            <person name="Zou M."/>
            <person name="Gao Y."/>
            <person name="Qin F."/>
            <person name="Hu Q."/>
            <person name="Xie B."/>
            <person name="Cheng X."/>
        </authorList>
    </citation>
    <scope>NUCLEOTIDE SEQUENCE [LARGE SCALE GENOMIC DNA]</scope>
    <source>
        <strain evidence="1 2">IJ1G</strain>
    </source>
</reference>
<comment type="caution">
    <text evidence="1">The sequence shown here is derived from an EMBL/GenBank/DDBJ whole genome shotgun (WGS) entry which is preliminary data.</text>
</comment>
<evidence type="ECO:0000313" key="1">
    <source>
        <dbReference type="EMBL" id="TQV91204.1"/>
    </source>
</evidence>
<protein>
    <submittedName>
        <fullName evidence="1">Uncharacterized protein</fullName>
    </submittedName>
</protein>
<accession>A0A545UP13</accession>
<dbReference type="EMBL" id="SPUK01000020">
    <property type="protein sequence ID" value="TQV91204.1"/>
    <property type="molecule type" value="Genomic_DNA"/>
</dbReference>
<dbReference type="AlphaFoldDB" id="A0A545UP13"/>
<keyword evidence="2" id="KW-1185">Reference proteome</keyword>
<sequence length="194" mass="21890">MTEKGVYQQHNKMPRTSWLTRKALCLLRSSWALAEEAVGCFPSVRVLGAPSRPSRPALSKKSWGQVRATTGKCDSKYRHTVYGQVPRPRSSRYCRDSRSLFLVQPTHKHKLVLGLSSLLQGAAGRPACLSKGGSAPRALCVTGSRGRRRVQQERLSQKCRKHGIQPGFWTLYKRRVDRNAEMQAVKIDDLYPEE</sequence>
<evidence type="ECO:0000313" key="2">
    <source>
        <dbReference type="Proteomes" id="UP000315783"/>
    </source>
</evidence>